<dbReference type="Proteomes" id="UP001230188">
    <property type="component" value="Unassembled WGS sequence"/>
</dbReference>
<name>A0AAD7UBQ7_9STRA</name>
<feature type="compositionally biased region" description="Acidic residues" evidence="1">
    <location>
        <begin position="129"/>
        <end position="140"/>
    </location>
</feature>
<sequence>MHDAGKTGGLNWFGVGRPSGSGQQSTRVHTLLNRTREARQAEAAKAPKVGSASIVSADDWLAAAAANQEAREREGAVGNPFASAEALVKESARQAAQRSTASEFDMEFDDDEPAWTPSQDRCPGLYAGAEDDDVEVEDAPNEPRAKRAKKNDGDDDGGMPDAHPADHRDHYLSHDQKRDIELSVRDSLAFA</sequence>
<proteinExistence type="predicted"/>
<evidence type="ECO:0000313" key="3">
    <source>
        <dbReference type="Proteomes" id="UP001230188"/>
    </source>
</evidence>
<accession>A0AAD7UBQ7</accession>
<evidence type="ECO:0000256" key="1">
    <source>
        <dbReference type="SAM" id="MobiDB-lite"/>
    </source>
</evidence>
<feature type="region of interest" description="Disordered" evidence="1">
    <location>
        <begin position="1"/>
        <end position="27"/>
    </location>
</feature>
<feature type="region of interest" description="Disordered" evidence="1">
    <location>
        <begin position="85"/>
        <end position="191"/>
    </location>
</feature>
<feature type="compositionally biased region" description="Basic and acidic residues" evidence="1">
    <location>
        <begin position="163"/>
        <end position="184"/>
    </location>
</feature>
<protein>
    <submittedName>
        <fullName evidence="2">Uncharacterized protein</fullName>
    </submittedName>
</protein>
<dbReference type="AlphaFoldDB" id="A0AAD7UBQ7"/>
<keyword evidence="3" id="KW-1185">Reference proteome</keyword>
<evidence type="ECO:0000313" key="2">
    <source>
        <dbReference type="EMBL" id="KAJ8601880.1"/>
    </source>
</evidence>
<comment type="caution">
    <text evidence="2">The sequence shown here is derived from an EMBL/GenBank/DDBJ whole genome shotgun (WGS) entry which is preliminary data.</text>
</comment>
<feature type="compositionally biased region" description="Low complexity" evidence="1">
    <location>
        <begin position="93"/>
        <end position="102"/>
    </location>
</feature>
<gene>
    <name evidence="2" type="ORF">CTAYLR_002633</name>
</gene>
<organism evidence="2 3">
    <name type="scientific">Chrysophaeum taylorii</name>
    <dbReference type="NCBI Taxonomy" id="2483200"/>
    <lineage>
        <taxon>Eukaryota</taxon>
        <taxon>Sar</taxon>
        <taxon>Stramenopiles</taxon>
        <taxon>Ochrophyta</taxon>
        <taxon>Pelagophyceae</taxon>
        <taxon>Pelagomonadales</taxon>
        <taxon>Pelagomonadaceae</taxon>
        <taxon>Chrysophaeum</taxon>
    </lineage>
</organism>
<dbReference type="EMBL" id="JAQMWT010000398">
    <property type="protein sequence ID" value="KAJ8601880.1"/>
    <property type="molecule type" value="Genomic_DNA"/>
</dbReference>
<reference evidence="2" key="1">
    <citation type="submission" date="2023-01" db="EMBL/GenBank/DDBJ databases">
        <title>Metagenome sequencing of chrysophaentin producing Chrysophaeum taylorii.</title>
        <authorList>
            <person name="Davison J."/>
            <person name="Bewley C."/>
        </authorList>
    </citation>
    <scope>NUCLEOTIDE SEQUENCE</scope>
    <source>
        <strain evidence="2">NIES-1699</strain>
    </source>
</reference>
<feature type="compositionally biased region" description="Acidic residues" evidence="1">
    <location>
        <begin position="104"/>
        <end position="113"/>
    </location>
</feature>